<evidence type="ECO:0000313" key="3">
    <source>
        <dbReference type="WBParaSite" id="PTRK_0001028500.1"/>
    </source>
</evidence>
<dbReference type="SUPFAM" id="SSF50800">
    <property type="entry name" value="PK beta-barrel domain-like"/>
    <property type="match status" value="1"/>
</dbReference>
<dbReference type="Pfam" id="PF03473">
    <property type="entry name" value="MOSC"/>
    <property type="match status" value="1"/>
</dbReference>
<accession>A0A0N4ZP23</accession>
<dbReference type="InterPro" id="IPR005303">
    <property type="entry name" value="MOCOS_middle"/>
</dbReference>
<dbReference type="InterPro" id="IPR005302">
    <property type="entry name" value="MoCF_Sase_C"/>
</dbReference>
<reference evidence="3" key="1">
    <citation type="submission" date="2017-02" db="UniProtKB">
        <authorList>
            <consortium name="WormBaseParasite"/>
        </authorList>
    </citation>
    <scope>IDENTIFICATION</scope>
</reference>
<organism evidence="2 3">
    <name type="scientific">Parastrongyloides trichosuri</name>
    <name type="common">Possum-specific nematode worm</name>
    <dbReference type="NCBI Taxonomy" id="131310"/>
    <lineage>
        <taxon>Eukaryota</taxon>
        <taxon>Metazoa</taxon>
        <taxon>Ecdysozoa</taxon>
        <taxon>Nematoda</taxon>
        <taxon>Chromadorea</taxon>
        <taxon>Rhabditida</taxon>
        <taxon>Tylenchina</taxon>
        <taxon>Panagrolaimomorpha</taxon>
        <taxon>Strongyloidoidea</taxon>
        <taxon>Strongyloididae</taxon>
        <taxon>Parastrongyloides</taxon>
    </lineage>
</organism>
<sequence>MILLYGIKIFTVSTLLIGSVCFLKNFINNYEKKEEAKEVGTVDSIFIYPVKSMRGIKVPYAECTKSGLKYGELEDRSFMVVNESVGKYVTAKDFKKMLTIQPSLENGILSLHSFFNGKCVDVKLEDIHNKRNIVKAICYEGDICEGYDCGERVSEFLKNALGSQDNLRLVKYSSSLFNQRKANSHSYETLNIPLIKKHDVKYQDEGPYMVMTTSSLNDFNNRLDNEKMSIDVFRPSILIDCDNPYDEDYWNIVKINTVNFCHSKPCTRCIITTIDQRNGSLNKSMEPLKTLRKYRLAPGKLRKIFKESPVMGVVLGIINGGIIHKQDKVKVIYKNIPC</sequence>
<name>A0A0N4ZP23_PARTI</name>
<evidence type="ECO:0000313" key="2">
    <source>
        <dbReference type="Proteomes" id="UP000038045"/>
    </source>
</evidence>
<dbReference type="PROSITE" id="PS51340">
    <property type="entry name" value="MOSC"/>
    <property type="match status" value="1"/>
</dbReference>
<dbReference type="GO" id="GO:0030151">
    <property type="term" value="F:molybdenum ion binding"/>
    <property type="evidence" value="ECO:0007669"/>
    <property type="project" value="InterPro"/>
</dbReference>
<dbReference type="GO" id="GO:0003824">
    <property type="term" value="F:catalytic activity"/>
    <property type="evidence" value="ECO:0007669"/>
    <property type="project" value="InterPro"/>
</dbReference>
<dbReference type="STRING" id="131310.A0A0N4ZP23"/>
<dbReference type="Proteomes" id="UP000038045">
    <property type="component" value="Unplaced"/>
</dbReference>
<proteinExistence type="predicted"/>
<dbReference type="SUPFAM" id="SSF141673">
    <property type="entry name" value="MOSC N-terminal domain-like"/>
    <property type="match status" value="1"/>
</dbReference>
<evidence type="ECO:0000259" key="1">
    <source>
        <dbReference type="PROSITE" id="PS51340"/>
    </source>
</evidence>
<dbReference type="PANTHER" id="PTHR14237">
    <property type="entry name" value="MOLYBDOPTERIN COFACTOR SULFURASE MOSC"/>
    <property type="match status" value="1"/>
</dbReference>
<dbReference type="InterPro" id="IPR011037">
    <property type="entry name" value="Pyrv_Knase-like_insert_dom_sf"/>
</dbReference>
<keyword evidence="2" id="KW-1185">Reference proteome</keyword>
<dbReference type="GO" id="GO:0030170">
    <property type="term" value="F:pyridoxal phosphate binding"/>
    <property type="evidence" value="ECO:0007669"/>
    <property type="project" value="InterPro"/>
</dbReference>
<protein>
    <submittedName>
        <fullName evidence="3">MOSC domain-containing protein</fullName>
    </submittedName>
</protein>
<dbReference type="AlphaFoldDB" id="A0A0N4ZP23"/>
<feature type="domain" description="MOSC" evidence="1">
    <location>
        <begin position="150"/>
        <end position="332"/>
    </location>
</feature>
<dbReference type="Pfam" id="PF03476">
    <property type="entry name" value="MOSC_N"/>
    <property type="match status" value="1"/>
</dbReference>
<dbReference type="PANTHER" id="PTHR14237:SF19">
    <property type="entry name" value="MITOCHONDRIAL AMIDOXIME REDUCING COMPONENT 1"/>
    <property type="match status" value="1"/>
</dbReference>
<dbReference type="WBParaSite" id="PTRK_0001028500.1">
    <property type="protein sequence ID" value="PTRK_0001028500.1"/>
    <property type="gene ID" value="PTRK_0001028500"/>
</dbReference>